<keyword evidence="2" id="KW-1185">Reference proteome</keyword>
<dbReference type="EMBL" id="LXQA010186425">
    <property type="protein sequence ID" value="MCI31341.1"/>
    <property type="molecule type" value="Genomic_DNA"/>
</dbReference>
<protein>
    <submittedName>
        <fullName evidence="1">Uncharacterized protein</fullName>
    </submittedName>
</protein>
<proteinExistence type="predicted"/>
<evidence type="ECO:0000313" key="2">
    <source>
        <dbReference type="Proteomes" id="UP000265520"/>
    </source>
</evidence>
<organism evidence="1 2">
    <name type="scientific">Trifolium medium</name>
    <dbReference type="NCBI Taxonomy" id="97028"/>
    <lineage>
        <taxon>Eukaryota</taxon>
        <taxon>Viridiplantae</taxon>
        <taxon>Streptophyta</taxon>
        <taxon>Embryophyta</taxon>
        <taxon>Tracheophyta</taxon>
        <taxon>Spermatophyta</taxon>
        <taxon>Magnoliopsida</taxon>
        <taxon>eudicotyledons</taxon>
        <taxon>Gunneridae</taxon>
        <taxon>Pentapetalae</taxon>
        <taxon>rosids</taxon>
        <taxon>fabids</taxon>
        <taxon>Fabales</taxon>
        <taxon>Fabaceae</taxon>
        <taxon>Papilionoideae</taxon>
        <taxon>50 kb inversion clade</taxon>
        <taxon>NPAAA clade</taxon>
        <taxon>Hologalegina</taxon>
        <taxon>IRL clade</taxon>
        <taxon>Trifolieae</taxon>
        <taxon>Trifolium</taxon>
    </lineage>
</organism>
<accession>A0A392R432</accession>
<feature type="non-terminal residue" evidence="1">
    <location>
        <position position="1"/>
    </location>
</feature>
<name>A0A392R432_9FABA</name>
<dbReference type="AlphaFoldDB" id="A0A392R432"/>
<reference evidence="1 2" key="1">
    <citation type="journal article" date="2018" name="Front. Plant Sci.">
        <title>Red Clover (Trifolium pratense) and Zigzag Clover (T. medium) - A Picture of Genomic Similarities and Differences.</title>
        <authorList>
            <person name="Dluhosova J."/>
            <person name="Istvanek J."/>
            <person name="Nedelnik J."/>
            <person name="Repkova J."/>
        </authorList>
    </citation>
    <scope>NUCLEOTIDE SEQUENCE [LARGE SCALE GENOMIC DNA]</scope>
    <source>
        <strain evidence="2">cv. 10/8</strain>
        <tissue evidence="1">Leaf</tissue>
    </source>
</reference>
<comment type="caution">
    <text evidence="1">The sequence shown here is derived from an EMBL/GenBank/DDBJ whole genome shotgun (WGS) entry which is preliminary data.</text>
</comment>
<sequence>GAGAVLMVLVAVWCLIGGEMGGGGGWR</sequence>
<dbReference type="Proteomes" id="UP000265520">
    <property type="component" value="Unassembled WGS sequence"/>
</dbReference>
<evidence type="ECO:0000313" key="1">
    <source>
        <dbReference type="EMBL" id="MCI31341.1"/>
    </source>
</evidence>